<reference evidence="1 2" key="1">
    <citation type="submission" date="2019-08" db="EMBL/GenBank/DDBJ databases">
        <title>In-depth cultivation of the pig gut microbiome towards novel bacterial diversity and tailored functional studies.</title>
        <authorList>
            <person name="Wylensek D."/>
            <person name="Hitch T.C.A."/>
            <person name="Clavel T."/>
        </authorList>
    </citation>
    <scope>NUCLEOTIDE SEQUENCE [LARGE SCALE GENOMIC DNA]</scope>
    <source>
        <strain evidence="1 2">WCA-MUC-591-APC-4B</strain>
    </source>
</reference>
<dbReference type="InterPro" id="IPR036388">
    <property type="entry name" value="WH-like_DNA-bd_sf"/>
</dbReference>
<organism evidence="1 2">
    <name type="scientific">Mogibacterium kristiansenii</name>
    <dbReference type="NCBI Taxonomy" id="2606708"/>
    <lineage>
        <taxon>Bacteria</taxon>
        <taxon>Bacillati</taxon>
        <taxon>Bacillota</taxon>
        <taxon>Clostridia</taxon>
        <taxon>Peptostreptococcales</taxon>
        <taxon>Anaerovoracaceae</taxon>
        <taxon>Mogibacterium</taxon>
    </lineage>
</organism>
<dbReference type="Proteomes" id="UP000469424">
    <property type="component" value="Unassembled WGS sequence"/>
</dbReference>
<comment type="caution">
    <text evidence="1">The sequence shown here is derived from an EMBL/GenBank/DDBJ whole genome shotgun (WGS) entry which is preliminary data.</text>
</comment>
<keyword evidence="2" id="KW-1185">Reference proteome</keyword>
<sequence length="154" mass="17230">MSNADRKEKKGGTLTAKEYLNQINKLDKLIENKIQELEHWRLMATSITGFSGNERVQTSGNQQRMESAVCNYVDLQTDIAGMINTLIAKRAELIGTIEKLPAAEYDVLHKKYVQGMDFYEIADAIDKSYSTVTTLHGSALSKVQKMLNQKGGDN</sequence>
<accession>A0A6N7XL46</accession>
<dbReference type="Gene3D" id="1.10.10.10">
    <property type="entry name" value="Winged helix-like DNA-binding domain superfamily/Winged helix DNA-binding domain"/>
    <property type="match status" value="1"/>
</dbReference>
<gene>
    <name evidence="1" type="ORF">FYJ65_04760</name>
</gene>
<protein>
    <submittedName>
        <fullName evidence="1">Sigma-70 family RNA polymerase sigma factor</fullName>
    </submittedName>
</protein>
<evidence type="ECO:0000313" key="1">
    <source>
        <dbReference type="EMBL" id="MST70659.1"/>
    </source>
</evidence>
<name>A0A6N7XL46_9FIRM</name>
<proteinExistence type="predicted"/>
<dbReference type="InterPro" id="IPR013324">
    <property type="entry name" value="RNA_pol_sigma_r3/r4-like"/>
</dbReference>
<evidence type="ECO:0000313" key="2">
    <source>
        <dbReference type="Proteomes" id="UP000469424"/>
    </source>
</evidence>
<dbReference type="AlphaFoldDB" id="A0A6N7XL46"/>
<dbReference type="RefSeq" id="WP_154554222.1">
    <property type="nucleotide sequence ID" value="NZ_VUNA01000007.1"/>
</dbReference>
<dbReference type="EMBL" id="VUNA01000007">
    <property type="protein sequence ID" value="MST70659.1"/>
    <property type="molecule type" value="Genomic_DNA"/>
</dbReference>
<dbReference type="SUPFAM" id="SSF88659">
    <property type="entry name" value="Sigma3 and sigma4 domains of RNA polymerase sigma factors"/>
    <property type="match status" value="1"/>
</dbReference>